<evidence type="ECO:0000259" key="7">
    <source>
        <dbReference type="PROSITE" id="PS50102"/>
    </source>
</evidence>
<dbReference type="Gene3D" id="3.30.70.330">
    <property type="match status" value="3"/>
</dbReference>
<keyword evidence="6" id="KW-0472">Membrane</keyword>
<feature type="compositionally biased region" description="Basic and acidic residues" evidence="5">
    <location>
        <begin position="61"/>
        <end position="80"/>
    </location>
</feature>
<keyword evidence="1" id="KW-0597">Phosphoprotein</keyword>
<evidence type="ECO:0000256" key="2">
    <source>
        <dbReference type="ARBA" id="ARBA00022737"/>
    </source>
</evidence>
<dbReference type="EMBL" id="BMAO01016279">
    <property type="protein sequence ID" value="GFR07425.1"/>
    <property type="molecule type" value="Genomic_DNA"/>
</dbReference>
<dbReference type="InterPro" id="IPR029123">
    <property type="entry name" value="RBM39_linker"/>
</dbReference>
<accession>A0A8X6IM87</accession>
<organism evidence="8 9">
    <name type="scientific">Trichonephila clavata</name>
    <name type="common">Joro spider</name>
    <name type="synonym">Nephila clavata</name>
    <dbReference type="NCBI Taxonomy" id="2740835"/>
    <lineage>
        <taxon>Eukaryota</taxon>
        <taxon>Metazoa</taxon>
        <taxon>Ecdysozoa</taxon>
        <taxon>Arthropoda</taxon>
        <taxon>Chelicerata</taxon>
        <taxon>Arachnida</taxon>
        <taxon>Araneae</taxon>
        <taxon>Araneomorphae</taxon>
        <taxon>Entelegynae</taxon>
        <taxon>Araneoidea</taxon>
        <taxon>Nephilidae</taxon>
        <taxon>Trichonephila</taxon>
    </lineage>
</organism>
<evidence type="ECO:0000256" key="4">
    <source>
        <dbReference type="PROSITE-ProRule" id="PRU00176"/>
    </source>
</evidence>
<dbReference type="FunFam" id="3.30.70.330:FF:000080">
    <property type="entry name" value="RNA-binding protein 39 isoform X1"/>
    <property type="match status" value="1"/>
</dbReference>
<evidence type="ECO:0000313" key="9">
    <source>
        <dbReference type="Proteomes" id="UP000887116"/>
    </source>
</evidence>
<protein>
    <submittedName>
        <fullName evidence="8">RNA-binding protein 39</fullName>
    </submittedName>
</protein>
<keyword evidence="2" id="KW-0677">Repeat</keyword>
<keyword evidence="9" id="KW-1185">Reference proteome</keyword>
<dbReference type="CDD" id="cd12283">
    <property type="entry name" value="RRM1_RBM39_like"/>
    <property type="match status" value="1"/>
</dbReference>
<evidence type="ECO:0000313" key="8">
    <source>
        <dbReference type="EMBL" id="GFR07425.1"/>
    </source>
</evidence>
<keyword evidence="3 4" id="KW-0694">RNA-binding</keyword>
<name>A0A8X6IM87_TRICU</name>
<gene>
    <name evidence="8" type="primary">RBM39</name>
    <name evidence="8" type="ORF">TNCT_290601</name>
</gene>
<keyword evidence="6" id="KW-1133">Transmembrane helix</keyword>
<dbReference type="Pfam" id="PF00076">
    <property type="entry name" value="RRM_1"/>
    <property type="match status" value="2"/>
</dbReference>
<dbReference type="InterPro" id="IPR035979">
    <property type="entry name" value="RBD_domain_sf"/>
</dbReference>
<dbReference type="Proteomes" id="UP000887116">
    <property type="component" value="Unassembled WGS sequence"/>
</dbReference>
<reference evidence="8" key="1">
    <citation type="submission" date="2020-07" db="EMBL/GenBank/DDBJ databases">
        <title>Multicomponent nature underlies the extraordinary mechanical properties of spider dragline silk.</title>
        <authorList>
            <person name="Kono N."/>
            <person name="Nakamura H."/>
            <person name="Mori M."/>
            <person name="Yoshida Y."/>
            <person name="Ohtoshi R."/>
            <person name="Malay A.D."/>
            <person name="Moran D.A.P."/>
            <person name="Tomita M."/>
            <person name="Numata K."/>
            <person name="Arakawa K."/>
        </authorList>
    </citation>
    <scope>NUCLEOTIDE SEQUENCE</scope>
</reference>
<dbReference type="CDD" id="cd12285">
    <property type="entry name" value="RRM3_RBM39_like"/>
    <property type="match status" value="1"/>
</dbReference>
<dbReference type="InterPro" id="IPR006509">
    <property type="entry name" value="RBM39_SF"/>
</dbReference>
<evidence type="ECO:0000256" key="3">
    <source>
        <dbReference type="ARBA" id="ARBA00022884"/>
    </source>
</evidence>
<keyword evidence="6" id="KW-0812">Transmembrane</keyword>
<feature type="domain" description="RRM" evidence="7">
    <location>
        <begin position="318"/>
        <end position="396"/>
    </location>
</feature>
<dbReference type="AlphaFoldDB" id="A0A8X6IM87"/>
<dbReference type="InterPro" id="IPR012677">
    <property type="entry name" value="Nucleotide-bd_a/b_plait_sf"/>
</dbReference>
<feature type="region of interest" description="Disordered" evidence="5">
    <location>
        <begin position="61"/>
        <end position="213"/>
    </location>
</feature>
<dbReference type="InterPro" id="IPR000504">
    <property type="entry name" value="RRM_dom"/>
</dbReference>
<dbReference type="SMART" id="SM00360">
    <property type="entry name" value="RRM"/>
    <property type="match status" value="3"/>
</dbReference>
<evidence type="ECO:0000256" key="6">
    <source>
        <dbReference type="SAM" id="Phobius"/>
    </source>
</evidence>
<dbReference type="SUPFAM" id="SSF54928">
    <property type="entry name" value="RNA-binding domain, RBD"/>
    <property type="match status" value="2"/>
</dbReference>
<feature type="compositionally biased region" description="Basic residues" evidence="5">
    <location>
        <begin position="85"/>
        <end position="189"/>
    </location>
</feature>
<dbReference type="GO" id="GO:0006397">
    <property type="term" value="P:mRNA processing"/>
    <property type="evidence" value="ECO:0007669"/>
    <property type="project" value="InterPro"/>
</dbReference>
<dbReference type="CDD" id="cd12284">
    <property type="entry name" value="RRM2_RBM23_RBM39"/>
    <property type="match status" value="1"/>
</dbReference>
<dbReference type="GO" id="GO:0003723">
    <property type="term" value="F:RNA binding"/>
    <property type="evidence" value="ECO:0007669"/>
    <property type="project" value="UniProtKB-UniRule"/>
</dbReference>
<dbReference type="Pfam" id="PF15519">
    <property type="entry name" value="RBM39linker"/>
    <property type="match status" value="1"/>
</dbReference>
<dbReference type="PROSITE" id="PS50102">
    <property type="entry name" value="RRM"/>
    <property type="match status" value="2"/>
</dbReference>
<evidence type="ECO:0000256" key="1">
    <source>
        <dbReference type="ARBA" id="ARBA00022553"/>
    </source>
</evidence>
<dbReference type="GO" id="GO:0005634">
    <property type="term" value="C:nucleus"/>
    <property type="evidence" value="ECO:0007669"/>
    <property type="project" value="InterPro"/>
</dbReference>
<proteinExistence type="predicted"/>
<dbReference type="NCBIfam" id="TIGR01622">
    <property type="entry name" value="SF-CC1"/>
    <property type="match status" value="1"/>
</dbReference>
<dbReference type="OrthoDB" id="8123449at2759"/>
<sequence length="567" mass="65534">MVIMNFQQSEIYNSFYFFTALYLQIFIGIHFLGRKQLFEYHQKMAEDFDVEAMLEAPYKKEEDKEKYNGTTHNNDKENRRTSSSSKKKRRSRSRSRGKRSRSRDRRSRSRDRRSRSRDRRRSRGRRSRSRDRKRRSYSRERRERRRTRSRSRDRRIHARSRDRRSRTRSPRRDRRRHRTRSRSPRKRSPPRSPLGSHTQFFDSLRNKLPDDDISPEDRDLRTIFCMRLSQKVRARDLEEFFSSVGPVRDVKIIMDNKTRRSKGIAYVEFQSVDSIPLALALNDTELMGYKIHVQLSQAEKNRVAASTSSMVKGTPGPMRLYVGSLHFNITEDMLRGIFEPFGRIERIELIKDTETGRSKGYGFISFYDSEDAKKALEQLNGFELAGRPMKVGHVTERTDVAQGSFLDSDELDRTGIDLGATGRLQLMAKLAEGTDLNIPAAAVSALQMSQGMVTPQQTITPPIATQCFLLSNMFDPATETNPNWDEEIRNDVIEECRKHGGAMHVFVDKMSPQGNVYVKCPTIAAAVASVTALHGRWFAGRMITAAYVPVVNYHSLFPDSIVAPILG</sequence>
<evidence type="ECO:0000256" key="5">
    <source>
        <dbReference type="SAM" id="MobiDB-lite"/>
    </source>
</evidence>
<comment type="caution">
    <text evidence="8">The sequence shown here is derived from an EMBL/GenBank/DDBJ whole genome shotgun (WGS) entry which is preliminary data.</text>
</comment>
<feature type="compositionally biased region" description="Basic and acidic residues" evidence="5">
    <location>
        <begin position="204"/>
        <end position="213"/>
    </location>
</feature>
<dbReference type="PANTHER" id="PTHR48036">
    <property type="entry name" value="SPLICING FACTOR (PAD-1), PUTATIVE (AFU_ORTHOLOGUE AFUA_1G15810)-RELATED"/>
    <property type="match status" value="1"/>
</dbReference>
<feature type="transmembrane region" description="Helical" evidence="6">
    <location>
        <begin position="15"/>
        <end position="33"/>
    </location>
</feature>
<feature type="domain" description="RRM" evidence="7">
    <location>
        <begin position="221"/>
        <end position="298"/>
    </location>
</feature>